<dbReference type="Proteomes" id="UP000018731">
    <property type="component" value="Unassembled WGS sequence"/>
</dbReference>
<comment type="caution">
    <text evidence="1">The sequence shown here is derived from an EMBL/GenBank/DDBJ whole genome shotgun (WGS) entry which is preliminary data.</text>
</comment>
<reference evidence="1 2" key="1">
    <citation type="journal article" date="2014" name="Genome Announc.">
        <title>Draft genome sequences of six enterohepatic helicobacter species isolated from humans and one from rhesus macaques.</title>
        <authorList>
            <person name="Shen Z."/>
            <person name="Sheh A."/>
            <person name="Young S.K."/>
            <person name="Abouelliel A."/>
            <person name="Ward D.V."/>
            <person name="Earl A.M."/>
            <person name="Fox J.G."/>
        </authorList>
    </citation>
    <scope>NUCLEOTIDE SEQUENCE [LARGE SCALE GENOMIC DNA]</scope>
    <source>
        <strain evidence="1 2">MIT 99-5501</strain>
    </source>
</reference>
<organism evidence="1 2">
    <name type="scientific">Helicobacter macacae MIT 99-5501</name>
    <dbReference type="NCBI Taxonomy" id="1357400"/>
    <lineage>
        <taxon>Bacteria</taxon>
        <taxon>Pseudomonadati</taxon>
        <taxon>Campylobacterota</taxon>
        <taxon>Epsilonproteobacteria</taxon>
        <taxon>Campylobacterales</taxon>
        <taxon>Helicobacteraceae</taxon>
        <taxon>Helicobacter</taxon>
    </lineage>
</organism>
<evidence type="ECO:0000313" key="2">
    <source>
        <dbReference type="Proteomes" id="UP000018731"/>
    </source>
</evidence>
<gene>
    <name evidence="1" type="ORF">HMPREF2086_00999</name>
</gene>
<dbReference type="EMBL" id="AZJI01000004">
    <property type="protein sequence ID" value="ETD24249.1"/>
    <property type="molecule type" value="Genomic_DNA"/>
</dbReference>
<dbReference type="HOGENOM" id="CLU_2601232_0_0_7"/>
<dbReference type="RefSeq" id="WP_023927725.1">
    <property type="nucleotide sequence ID" value="NZ_KI669454.1"/>
</dbReference>
<evidence type="ECO:0000313" key="1">
    <source>
        <dbReference type="EMBL" id="ETD24249.1"/>
    </source>
</evidence>
<accession>V8CA52</accession>
<name>V8CA52_9HELI</name>
<dbReference type="PATRIC" id="fig|1357400.3.peg.1364"/>
<proteinExistence type="predicted"/>
<keyword evidence="2" id="KW-1185">Reference proteome</keyword>
<protein>
    <submittedName>
        <fullName evidence="1">Uncharacterized protein</fullName>
    </submittedName>
</protein>
<sequence length="79" mass="9252">MAVIHKDRIQNKPSRSVSQYNKIKCSYFSADTYPHQKYFQLNMETSVSNIRFDRDTAIFLVNTLIKGFDLQADIKVSFK</sequence>
<dbReference type="STRING" id="1357400.HMPREF2086_00999"/>
<dbReference type="AlphaFoldDB" id="V8CA52"/>